<accession>A0A6B0TVT0</accession>
<reference evidence="2" key="1">
    <citation type="submission" date="2019-12" db="EMBL/GenBank/DDBJ databases">
        <title>An insight into the sialome of adult female Ixodes ricinus ticks feeding for 6 days.</title>
        <authorList>
            <person name="Perner J."/>
            <person name="Ribeiro J.M.C."/>
        </authorList>
    </citation>
    <scope>NUCLEOTIDE SEQUENCE</scope>
    <source>
        <strain evidence="2">Semi-engorged</strain>
        <tissue evidence="2">Salivary glands</tissue>
    </source>
</reference>
<feature type="transmembrane region" description="Helical" evidence="1">
    <location>
        <begin position="41"/>
        <end position="60"/>
    </location>
</feature>
<dbReference type="AlphaFoldDB" id="A0A6B0TVT0"/>
<keyword evidence="1" id="KW-0472">Membrane</keyword>
<keyword evidence="1" id="KW-1133">Transmembrane helix</keyword>
<sequence>MSFIKWHVIRGAIRGALCVGFIDYIWSTVGNLRGLRNRMNLFVFKALEVFGNLVVFIFALDQFCLRYTFVCPGYATACR</sequence>
<protein>
    <submittedName>
        <fullName evidence="2">Uncharacterized protein</fullName>
    </submittedName>
</protein>
<organism evidence="2">
    <name type="scientific">Ixodes ricinus</name>
    <name type="common">Common tick</name>
    <name type="synonym">Acarus ricinus</name>
    <dbReference type="NCBI Taxonomy" id="34613"/>
    <lineage>
        <taxon>Eukaryota</taxon>
        <taxon>Metazoa</taxon>
        <taxon>Ecdysozoa</taxon>
        <taxon>Arthropoda</taxon>
        <taxon>Chelicerata</taxon>
        <taxon>Arachnida</taxon>
        <taxon>Acari</taxon>
        <taxon>Parasitiformes</taxon>
        <taxon>Ixodida</taxon>
        <taxon>Ixodoidea</taxon>
        <taxon>Ixodidae</taxon>
        <taxon>Ixodinae</taxon>
        <taxon>Ixodes</taxon>
    </lineage>
</organism>
<name>A0A6B0TVT0_IXORI</name>
<evidence type="ECO:0000313" key="2">
    <source>
        <dbReference type="EMBL" id="MXU84189.1"/>
    </source>
</evidence>
<keyword evidence="1" id="KW-0812">Transmembrane</keyword>
<proteinExistence type="predicted"/>
<dbReference type="EMBL" id="GIFC01002106">
    <property type="protein sequence ID" value="MXU84189.1"/>
    <property type="molecule type" value="Transcribed_RNA"/>
</dbReference>
<evidence type="ECO:0000256" key="1">
    <source>
        <dbReference type="SAM" id="Phobius"/>
    </source>
</evidence>